<dbReference type="RefSeq" id="XP_007316005.1">
    <property type="nucleotide sequence ID" value="XM_007315943.1"/>
</dbReference>
<organism>
    <name type="scientific">Serpula lacrymans var. lacrymans (strain S7.9)</name>
    <name type="common">Dry rot fungus</name>
    <dbReference type="NCBI Taxonomy" id="578457"/>
    <lineage>
        <taxon>Eukaryota</taxon>
        <taxon>Fungi</taxon>
        <taxon>Dikarya</taxon>
        <taxon>Basidiomycota</taxon>
        <taxon>Agaricomycotina</taxon>
        <taxon>Agaricomycetes</taxon>
        <taxon>Agaricomycetidae</taxon>
        <taxon>Boletales</taxon>
        <taxon>Coniophorineae</taxon>
        <taxon>Serpulaceae</taxon>
        <taxon>Serpula</taxon>
    </lineage>
</organism>
<reference evidence="1" key="1">
    <citation type="submission" date="2011-04" db="EMBL/GenBank/DDBJ databases">
        <title>Evolution of plant cell wall degrading machinery underlies the functional diversity of forest fungi.</title>
        <authorList>
            <consortium name="US DOE Joint Genome Institute (JGI-PGF)"/>
            <person name="Eastwood D.C."/>
            <person name="Floudas D."/>
            <person name="Binder M."/>
            <person name="Majcherczyk A."/>
            <person name="Schneider P."/>
            <person name="Aerts A."/>
            <person name="Asiegbu F.O."/>
            <person name="Baker S.E."/>
            <person name="Barry K."/>
            <person name="Bendiksby M."/>
            <person name="Blumentritt M."/>
            <person name="Coutinho P.M."/>
            <person name="Cullen D."/>
            <person name="Cullen D."/>
            <person name="Gathman A."/>
            <person name="Goodell B."/>
            <person name="Henrissat B."/>
            <person name="Ihrmark K."/>
            <person name="Kauserud H."/>
            <person name="Kohler A."/>
            <person name="LaButti K."/>
            <person name="Lapidus A."/>
            <person name="Lavin J.L."/>
            <person name="Lee Y.-H."/>
            <person name="Lindquist E."/>
            <person name="Lilly W."/>
            <person name="Lucas S."/>
            <person name="Morin E."/>
            <person name="Murat C."/>
            <person name="Oguiza J.A."/>
            <person name="Park J."/>
            <person name="Pisabarro A.G."/>
            <person name="Riley R."/>
            <person name="Rosling A."/>
            <person name="Salamov A."/>
            <person name="Schmidt O."/>
            <person name="Schmutz J."/>
            <person name="Skrede I."/>
            <person name="Stenlid J."/>
            <person name="Wiebenga A."/>
            <person name="Xie X."/>
            <person name="Kues U."/>
            <person name="Hibbett D.S."/>
            <person name="Hoffmeister D."/>
            <person name="Hogberg N."/>
            <person name="Martin F."/>
            <person name="Grigoriev I.V."/>
            <person name="Watkinson S.C."/>
        </authorList>
    </citation>
    <scope>NUCLEOTIDE SEQUENCE</scope>
    <source>
        <strain evidence="1">S7.9</strain>
    </source>
</reference>
<name>F8NMT8_SERL9</name>
<proteinExistence type="predicted"/>
<protein>
    <submittedName>
        <fullName evidence="1">Uncharacterized protein</fullName>
    </submittedName>
</protein>
<dbReference type="KEGG" id="sla:SERLADRAFT_383678"/>
<dbReference type="GeneID" id="18811062"/>
<evidence type="ECO:0000313" key="1">
    <source>
        <dbReference type="EMBL" id="EGO27914.1"/>
    </source>
</evidence>
<gene>
    <name evidence="1" type="ORF">SERLADRAFT_383678</name>
</gene>
<sequence>MEDNILATCCSDGRHGLKHIMVWQWPEKKERICQLEGTGRAVFAWKNTCFLGYPRGAL</sequence>
<dbReference type="Proteomes" id="UP000008064">
    <property type="component" value="Unassembled WGS sequence"/>
</dbReference>
<dbReference type="AlphaFoldDB" id="F8NMT8"/>
<dbReference type="EMBL" id="GL945431">
    <property type="protein sequence ID" value="EGO27914.1"/>
    <property type="molecule type" value="Genomic_DNA"/>
</dbReference>
<feature type="non-terminal residue" evidence="1">
    <location>
        <position position="58"/>
    </location>
</feature>
<accession>F8NMT8</accession>
<dbReference type="HOGENOM" id="CLU_2984763_0_0_1"/>